<dbReference type="HAMAP" id="MF_00212">
    <property type="entry name" value="MQO"/>
    <property type="match status" value="1"/>
</dbReference>
<keyword evidence="6 9" id="KW-0285">Flavoprotein</keyword>
<dbReference type="EC" id="1.1.5.4" evidence="9"/>
<dbReference type="PANTHER" id="PTHR43104">
    <property type="entry name" value="L-2-HYDROXYGLUTARATE DEHYDROGENASE, MITOCHONDRIAL"/>
    <property type="match status" value="1"/>
</dbReference>
<evidence type="ECO:0000256" key="9">
    <source>
        <dbReference type="HAMAP-Rule" id="MF_00212"/>
    </source>
</evidence>
<protein>
    <recommendedName>
        <fullName evidence="9">Probable malate:quinone oxidoreductase</fullName>
        <ecNumber evidence="9">1.1.5.4</ecNumber>
    </recommendedName>
    <alternativeName>
        <fullName evidence="9">MQO</fullName>
    </alternativeName>
    <alternativeName>
        <fullName evidence="9">Malate dehydrogenase [quinone]</fullName>
    </alternativeName>
</protein>
<gene>
    <name evidence="9 10" type="primary">mqo</name>
    <name evidence="10" type="ORF">KBB96_03795</name>
</gene>
<dbReference type="InterPro" id="IPR006231">
    <property type="entry name" value="MQO"/>
</dbReference>
<dbReference type="NCBIfam" id="NF003605">
    <property type="entry name" value="PRK05257.1-4"/>
    <property type="match status" value="1"/>
</dbReference>
<dbReference type="GO" id="GO:0047545">
    <property type="term" value="F:(S)-2-hydroxyglutarate dehydrogenase activity"/>
    <property type="evidence" value="ECO:0007669"/>
    <property type="project" value="TreeGrafter"/>
</dbReference>
<dbReference type="RefSeq" id="WP_211632454.1">
    <property type="nucleotide sequence ID" value="NZ_CP073100.1"/>
</dbReference>
<dbReference type="PANTHER" id="PTHR43104:SF2">
    <property type="entry name" value="L-2-HYDROXYGLUTARATE DEHYDROGENASE, MITOCHONDRIAL"/>
    <property type="match status" value="1"/>
</dbReference>
<keyword evidence="11" id="KW-1185">Reference proteome</keyword>
<reference evidence="10" key="1">
    <citation type="submission" date="2021-04" db="EMBL/GenBank/DDBJ databases">
        <title>Luteolibacter sp. 32A isolated from the skin of an Anderson's salamander (Ambystoma andersonii).</title>
        <authorList>
            <person name="Spergser J."/>
            <person name="Busse H.-J."/>
        </authorList>
    </citation>
    <scope>NUCLEOTIDE SEQUENCE</scope>
    <source>
        <strain evidence="10">32A</strain>
    </source>
</reference>
<dbReference type="Gene3D" id="3.50.50.60">
    <property type="entry name" value="FAD/NAD(P)-binding domain"/>
    <property type="match status" value="1"/>
</dbReference>
<dbReference type="NCBIfam" id="TIGR01320">
    <property type="entry name" value="mal_quin_oxido"/>
    <property type="match status" value="1"/>
</dbReference>
<organism evidence="10 11">
    <name type="scientific">Luteolibacter ambystomatis</name>
    <dbReference type="NCBI Taxonomy" id="2824561"/>
    <lineage>
        <taxon>Bacteria</taxon>
        <taxon>Pseudomonadati</taxon>
        <taxon>Verrucomicrobiota</taxon>
        <taxon>Verrucomicrobiia</taxon>
        <taxon>Verrucomicrobiales</taxon>
        <taxon>Verrucomicrobiaceae</taxon>
        <taxon>Luteolibacter</taxon>
    </lineage>
</organism>
<evidence type="ECO:0000313" key="10">
    <source>
        <dbReference type="EMBL" id="QUE52015.1"/>
    </source>
</evidence>
<dbReference type="NCBIfam" id="NF003606">
    <property type="entry name" value="PRK05257.2-1"/>
    <property type="match status" value="1"/>
</dbReference>
<comment type="cofactor">
    <cofactor evidence="2 9">
        <name>FAD</name>
        <dbReference type="ChEBI" id="CHEBI:57692"/>
    </cofactor>
</comment>
<dbReference type="AlphaFoldDB" id="A0A975PFP8"/>
<comment type="similarity">
    <text evidence="4 9">Belongs to the MQO family.</text>
</comment>
<comment type="catalytic activity">
    <reaction evidence="1 9">
        <text>(S)-malate + a quinone = a quinol + oxaloacetate</text>
        <dbReference type="Rhea" id="RHEA:46012"/>
        <dbReference type="ChEBI" id="CHEBI:15589"/>
        <dbReference type="ChEBI" id="CHEBI:16452"/>
        <dbReference type="ChEBI" id="CHEBI:24646"/>
        <dbReference type="ChEBI" id="CHEBI:132124"/>
        <dbReference type="EC" id="1.1.5.4"/>
    </reaction>
</comment>
<name>A0A975PFP8_9BACT</name>
<evidence type="ECO:0000256" key="6">
    <source>
        <dbReference type="ARBA" id="ARBA00022630"/>
    </source>
</evidence>
<dbReference type="InterPro" id="IPR036188">
    <property type="entry name" value="FAD/NAD-bd_sf"/>
</dbReference>
<comment type="pathway">
    <text evidence="3 9">Carbohydrate metabolism; tricarboxylic acid cycle; oxaloacetate from (S)-malate (quinone route): step 1/1.</text>
</comment>
<evidence type="ECO:0000256" key="1">
    <source>
        <dbReference type="ARBA" id="ARBA00001139"/>
    </source>
</evidence>
<evidence type="ECO:0000256" key="5">
    <source>
        <dbReference type="ARBA" id="ARBA00022532"/>
    </source>
</evidence>
<keyword evidence="8 9" id="KW-0560">Oxidoreductase</keyword>
<dbReference type="Gene3D" id="3.30.9.10">
    <property type="entry name" value="D-Amino Acid Oxidase, subunit A, domain 2"/>
    <property type="match status" value="1"/>
</dbReference>
<evidence type="ECO:0000256" key="7">
    <source>
        <dbReference type="ARBA" id="ARBA00022827"/>
    </source>
</evidence>
<dbReference type="GO" id="GO:0006099">
    <property type="term" value="P:tricarboxylic acid cycle"/>
    <property type="evidence" value="ECO:0007669"/>
    <property type="project" value="UniProtKB-UniRule"/>
</dbReference>
<dbReference type="GO" id="GO:0008924">
    <property type="term" value="F:L-malate dehydrogenase (quinone) activity"/>
    <property type="evidence" value="ECO:0007669"/>
    <property type="project" value="UniProtKB-UniRule"/>
</dbReference>
<dbReference type="SUPFAM" id="SSF51905">
    <property type="entry name" value="FAD/NAD(P)-binding domain"/>
    <property type="match status" value="1"/>
</dbReference>
<dbReference type="KEGG" id="lamb:KBB96_03795"/>
<dbReference type="NCBIfam" id="NF003603">
    <property type="entry name" value="PRK05257.1-1"/>
    <property type="match status" value="1"/>
</dbReference>
<dbReference type="NCBIfam" id="NF003611">
    <property type="entry name" value="PRK05257.3-2"/>
    <property type="match status" value="1"/>
</dbReference>
<evidence type="ECO:0000256" key="8">
    <source>
        <dbReference type="ARBA" id="ARBA00023002"/>
    </source>
</evidence>
<evidence type="ECO:0000256" key="2">
    <source>
        <dbReference type="ARBA" id="ARBA00001974"/>
    </source>
</evidence>
<keyword evidence="5 9" id="KW-0816">Tricarboxylic acid cycle</keyword>
<dbReference type="NCBIfam" id="NF009875">
    <property type="entry name" value="PRK13339.1"/>
    <property type="match status" value="1"/>
</dbReference>
<dbReference type="Proteomes" id="UP000676169">
    <property type="component" value="Chromosome"/>
</dbReference>
<evidence type="ECO:0000256" key="3">
    <source>
        <dbReference type="ARBA" id="ARBA00005012"/>
    </source>
</evidence>
<proteinExistence type="inferred from homology"/>
<dbReference type="Pfam" id="PF06039">
    <property type="entry name" value="Mqo"/>
    <property type="match status" value="1"/>
</dbReference>
<evidence type="ECO:0000313" key="11">
    <source>
        <dbReference type="Proteomes" id="UP000676169"/>
    </source>
</evidence>
<accession>A0A975PFP8</accession>
<keyword evidence="7 9" id="KW-0274">FAD</keyword>
<dbReference type="NCBIfam" id="NF003608">
    <property type="entry name" value="PRK05257.2-4"/>
    <property type="match status" value="1"/>
</dbReference>
<sequence length="497" mass="54361">MSSKKKVNESPDAVLVGAGIMSATLGVLLKELRPDMTLVILEGLSEVAQESSSAWNNAGTGHAALCELNYTPEKKDGSIDVSKAIQINESFELSKQLWASLVQRGTLGRAGGFLTRVPHLSFVHGRKNVEYLRKRHEALKDHPFFREMEFTEDPATMAEWMPLIMQDRDPKEPVAATRVESGTDVDFGALTKAMIEHLKKLPGVTVHTGHQVANVYRSGDDWTVEAEPDFAPRYSLRTKFVFLGAGGGALPLLQMSGIPEGKGFGGFPVSGQWLRCDNPELVDRHFAKVYGKASVGAPPMSVPHLDTRIINGKRSLLFGPYAGFTTKYLKSGSLLDLPMSFRPDNFIPMVAAGLANFDLTKYLIGQVIQSPEERLEALKEFVPDAKMEDWHLAYAGQRVQIIKKDKKKGGILQFGTEVVSAEDGSIAALLGASPGASTAVGIMLQLIGKCFPEEMKSQEWTDKLKALIPAYGESMAGNPELYRQTRAWTAEVLGLKV</sequence>
<evidence type="ECO:0000256" key="4">
    <source>
        <dbReference type="ARBA" id="ARBA00006389"/>
    </source>
</evidence>
<dbReference type="EMBL" id="CP073100">
    <property type="protein sequence ID" value="QUE52015.1"/>
    <property type="molecule type" value="Genomic_DNA"/>
</dbReference>